<keyword evidence="2" id="KW-1133">Transmembrane helix</keyword>
<keyword evidence="2" id="KW-0812">Transmembrane</keyword>
<feature type="compositionally biased region" description="Acidic residues" evidence="1">
    <location>
        <begin position="1"/>
        <end position="17"/>
    </location>
</feature>
<organism evidence="3 4">
    <name type="scientific">Polyplax serrata</name>
    <name type="common">Common mouse louse</name>
    <dbReference type="NCBI Taxonomy" id="468196"/>
    <lineage>
        <taxon>Eukaryota</taxon>
        <taxon>Metazoa</taxon>
        <taxon>Ecdysozoa</taxon>
        <taxon>Arthropoda</taxon>
        <taxon>Hexapoda</taxon>
        <taxon>Insecta</taxon>
        <taxon>Pterygota</taxon>
        <taxon>Neoptera</taxon>
        <taxon>Paraneoptera</taxon>
        <taxon>Psocodea</taxon>
        <taxon>Troctomorpha</taxon>
        <taxon>Phthiraptera</taxon>
        <taxon>Anoplura</taxon>
        <taxon>Polyplacidae</taxon>
        <taxon>Polyplax</taxon>
    </lineage>
</organism>
<comment type="caution">
    <text evidence="3">The sequence shown here is derived from an EMBL/GenBank/DDBJ whole genome shotgun (WGS) entry which is preliminary data.</text>
</comment>
<feature type="transmembrane region" description="Helical" evidence="2">
    <location>
        <begin position="377"/>
        <end position="409"/>
    </location>
</feature>
<feature type="compositionally biased region" description="Low complexity" evidence="1">
    <location>
        <begin position="19"/>
        <end position="31"/>
    </location>
</feature>
<evidence type="ECO:0000256" key="1">
    <source>
        <dbReference type="SAM" id="MobiDB-lite"/>
    </source>
</evidence>
<protein>
    <submittedName>
        <fullName evidence="3">Uncharacterized protein</fullName>
    </submittedName>
</protein>
<keyword evidence="2" id="KW-0472">Membrane</keyword>
<feature type="region of interest" description="Disordered" evidence="1">
    <location>
        <begin position="268"/>
        <end position="288"/>
    </location>
</feature>
<sequence>MEGEEPPEEGEGTDTNDDSPSIKSKSKSPTPGVLDTDNSRSKSPTPDVPENETLNSKSPTPGAAESDNSRSKSPTPGLSESEKSRSKSPGLESDGGRSKSPTPGSVDTEKSKSLTPIPEGVELESSKSKSPTPGAIDSDNSRSKSPTPDVLASGVSRSKSPTPELADEKKSRGKSPSPQIPEFALSKSITSDVVESLKAKSKSASPDVPEYVIPKQATTSATYSGSKRTGDSTFRGGSLAAFRSAAAGFVPSGNMQGLANGLLQKRSPFIHNPPEPEERRQRIQSPRTPREYIINLREDLADFQESHGLPRTRDYSFVSLGLALAQETGRAIYSLLQMFTELFPVIAIVSLILRFALDKMIEILETPETFPKIKKTTIFILEIIAILIPLWILIAMIVIPLISLILSMFKRIIRIKGKRTCGSKPKPERKVNVKPTTDAACSLLF</sequence>
<feature type="transmembrane region" description="Helical" evidence="2">
    <location>
        <begin position="338"/>
        <end position="357"/>
    </location>
</feature>
<dbReference type="AlphaFoldDB" id="A0AAN8XQJ7"/>
<evidence type="ECO:0000313" key="4">
    <source>
        <dbReference type="Proteomes" id="UP001372834"/>
    </source>
</evidence>
<feature type="region of interest" description="Disordered" evidence="1">
    <location>
        <begin position="1"/>
        <end position="192"/>
    </location>
</feature>
<gene>
    <name evidence="3" type="ORF">RUM43_000528</name>
</gene>
<proteinExistence type="predicted"/>
<name>A0AAN8XQJ7_POLSC</name>
<reference evidence="3 4" key="1">
    <citation type="submission" date="2023-10" db="EMBL/GenBank/DDBJ databases">
        <title>Genomes of two closely related lineages of the louse Polyplax serrata with different host specificities.</title>
        <authorList>
            <person name="Martinu J."/>
            <person name="Tarabai H."/>
            <person name="Stefka J."/>
            <person name="Hypsa V."/>
        </authorList>
    </citation>
    <scope>NUCLEOTIDE SEQUENCE [LARGE SCALE GENOMIC DNA]</scope>
    <source>
        <strain evidence="3">HR10_N</strain>
    </source>
</reference>
<evidence type="ECO:0000313" key="3">
    <source>
        <dbReference type="EMBL" id="KAK6644261.1"/>
    </source>
</evidence>
<dbReference type="EMBL" id="JAWJWE010000001">
    <property type="protein sequence ID" value="KAK6644261.1"/>
    <property type="molecule type" value="Genomic_DNA"/>
</dbReference>
<accession>A0AAN8XQJ7</accession>
<dbReference type="Proteomes" id="UP001372834">
    <property type="component" value="Unassembled WGS sequence"/>
</dbReference>
<evidence type="ECO:0000256" key="2">
    <source>
        <dbReference type="SAM" id="Phobius"/>
    </source>
</evidence>